<evidence type="ECO:0000256" key="2">
    <source>
        <dbReference type="ARBA" id="ARBA00022448"/>
    </source>
</evidence>
<dbReference type="AlphaFoldDB" id="A0A542ZPC2"/>
<gene>
    <name evidence="7" type="ORF">FB461_1865</name>
</gene>
<dbReference type="InterPro" id="IPR050763">
    <property type="entry name" value="ABC_transporter_ATP-binding"/>
</dbReference>
<reference evidence="7 8" key="1">
    <citation type="submission" date="2019-06" db="EMBL/GenBank/DDBJ databases">
        <title>Sequencing the genomes of 1000 actinobacteria strains.</title>
        <authorList>
            <person name="Klenk H.-P."/>
        </authorList>
    </citation>
    <scope>NUCLEOTIDE SEQUENCE [LARGE SCALE GENOMIC DNA]</scope>
    <source>
        <strain evidence="7 8">DSM 4813</strain>
    </source>
</reference>
<organism evidence="7 8">
    <name type="scientific">Rarobacter faecitabidus</name>
    <dbReference type="NCBI Taxonomy" id="13243"/>
    <lineage>
        <taxon>Bacteria</taxon>
        <taxon>Bacillati</taxon>
        <taxon>Actinomycetota</taxon>
        <taxon>Actinomycetes</taxon>
        <taxon>Micrococcales</taxon>
        <taxon>Rarobacteraceae</taxon>
        <taxon>Rarobacter</taxon>
    </lineage>
</organism>
<evidence type="ECO:0000256" key="5">
    <source>
        <dbReference type="ARBA" id="ARBA00023251"/>
    </source>
</evidence>
<dbReference type="PROSITE" id="PS00211">
    <property type="entry name" value="ABC_TRANSPORTER_1"/>
    <property type="match status" value="1"/>
</dbReference>
<evidence type="ECO:0000256" key="3">
    <source>
        <dbReference type="ARBA" id="ARBA00022741"/>
    </source>
</evidence>
<dbReference type="Gene3D" id="3.40.50.300">
    <property type="entry name" value="P-loop containing nucleotide triphosphate hydrolases"/>
    <property type="match status" value="1"/>
</dbReference>
<dbReference type="InterPro" id="IPR003439">
    <property type="entry name" value="ABC_transporter-like_ATP-bd"/>
</dbReference>
<evidence type="ECO:0000256" key="1">
    <source>
        <dbReference type="ARBA" id="ARBA00004202"/>
    </source>
</evidence>
<dbReference type="PROSITE" id="PS50893">
    <property type="entry name" value="ABC_TRANSPORTER_2"/>
    <property type="match status" value="1"/>
</dbReference>
<protein>
    <submittedName>
        <fullName evidence="7">ABC-2 type transport system ATP-binding protein</fullName>
    </submittedName>
</protein>
<dbReference type="Proteomes" id="UP000315389">
    <property type="component" value="Unassembled WGS sequence"/>
</dbReference>
<dbReference type="GO" id="GO:0005524">
    <property type="term" value="F:ATP binding"/>
    <property type="evidence" value="ECO:0007669"/>
    <property type="project" value="UniProtKB-KW"/>
</dbReference>
<dbReference type="Pfam" id="PF00005">
    <property type="entry name" value="ABC_tran"/>
    <property type="match status" value="1"/>
</dbReference>
<evidence type="ECO:0000313" key="8">
    <source>
        <dbReference type="Proteomes" id="UP000315389"/>
    </source>
</evidence>
<keyword evidence="8" id="KW-1185">Reference proteome</keyword>
<dbReference type="GO" id="GO:0005886">
    <property type="term" value="C:plasma membrane"/>
    <property type="evidence" value="ECO:0007669"/>
    <property type="project" value="UniProtKB-SubCell"/>
</dbReference>
<dbReference type="GO" id="GO:0016887">
    <property type="term" value="F:ATP hydrolysis activity"/>
    <property type="evidence" value="ECO:0007669"/>
    <property type="project" value="InterPro"/>
</dbReference>
<dbReference type="PANTHER" id="PTHR42711">
    <property type="entry name" value="ABC TRANSPORTER ATP-BINDING PROTEIN"/>
    <property type="match status" value="1"/>
</dbReference>
<dbReference type="OrthoDB" id="9804819at2"/>
<keyword evidence="4 7" id="KW-0067">ATP-binding</keyword>
<evidence type="ECO:0000256" key="4">
    <source>
        <dbReference type="ARBA" id="ARBA00022840"/>
    </source>
</evidence>
<sequence>MNAPTIPALELRDLHRQFPSPAGTVHAVNGIDLTIQPGEVVAFLGPNGAGKTTTIDMILGLSRPTSGSVRVFGRSPEDAIGAGQVAAVMQTGGLLRDITVAETVELTAALFGRSVDPEPFLERAGITEIAGRRVSACSGGQQQRLRFAMALVSEPDLLLLDEPTTGMDVEGRREFWTSIREDAASGRTVVFATHYLEEADAYADRIVLVSQGRIVADGSAAEIKNLASGRTVSAQLTTGAGHPDPEEVAANLRAIAGVESVDVRGPRVLVRAHDSDSVARYLLGMAAHDLEISSHNLEDAFVALTSQPQNAIATGASR</sequence>
<feature type="domain" description="ABC transporter" evidence="6">
    <location>
        <begin position="9"/>
        <end position="236"/>
    </location>
</feature>
<dbReference type="EMBL" id="VFOS01000002">
    <property type="protein sequence ID" value="TQL62224.1"/>
    <property type="molecule type" value="Genomic_DNA"/>
</dbReference>
<evidence type="ECO:0000313" key="7">
    <source>
        <dbReference type="EMBL" id="TQL62224.1"/>
    </source>
</evidence>
<dbReference type="InterPro" id="IPR027417">
    <property type="entry name" value="P-loop_NTPase"/>
</dbReference>
<comment type="caution">
    <text evidence="7">The sequence shown here is derived from an EMBL/GenBank/DDBJ whole genome shotgun (WGS) entry which is preliminary data.</text>
</comment>
<dbReference type="SMART" id="SM00382">
    <property type="entry name" value="AAA"/>
    <property type="match status" value="1"/>
</dbReference>
<name>A0A542ZPC2_RARFA</name>
<comment type="subcellular location">
    <subcellularLocation>
        <location evidence="1">Cell membrane</location>
        <topology evidence="1">Peripheral membrane protein</topology>
    </subcellularLocation>
</comment>
<keyword evidence="2" id="KW-0813">Transport</keyword>
<dbReference type="RefSeq" id="WP_142121334.1">
    <property type="nucleotide sequence ID" value="NZ_BAAASV010000002.1"/>
</dbReference>
<proteinExistence type="predicted"/>
<keyword evidence="5" id="KW-0046">Antibiotic resistance</keyword>
<evidence type="ECO:0000259" key="6">
    <source>
        <dbReference type="PROSITE" id="PS50893"/>
    </source>
</evidence>
<dbReference type="PANTHER" id="PTHR42711:SF17">
    <property type="entry name" value="ABC TRANSPORTER ATP-BINDING PROTEIN"/>
    <property type="match status" value="1"/>
</dbReference>
<dbReference type="GO" id="GO:0046677">
    <property type="term" value="P:response to antibiotic"/>
    <property type="evidence" value="ECO:0007669"/>
    <property type="project" value="UniProtKB-KW"/>
</dbReference>
<accession>A0A542ZPC2</accession>
<dbReference type="InterPro" id="IPR017871">
    <property type="entry name" value="ABC_transporter-like_CS"/>
</dbReference>
<dbReference type="CDD" id="cd03230">
    <property type="entry name" value="ABC_DR_subfamily_A"/>
    <property type="match status" value="1"/>
</dbReference>
<keyword evidence="3" id="KW-0547">Nucleotide-binding</keyword>
<dbReference type="SUPFAM" id="SSF52540">
    <property type="entry name" value="P-loop containing nucleoside triphosphate hydrolases"/>
    <property type="match status" value="1"/>
</dbReference>
<dbReference type="InterPro" id="IPR003593">
    <property type="entry name" value="AAA+_ATPase"/>
</dbReference>